<protein>
    <submittedName>
        <fullName evidence="2">Helix-turn-helix transcriptional regulator</fullName>
    </submittedName>
</protein>
<proteinExistence type="predicted"/>
<dbReference type="PANTHER" id="PTHR37038">
    <property type="entry name" value="TRANSCRIPTIONAL REGULATOR-RELATED"/>
    <property type="match status" value="1"/>
</dbReference>
<dbReference type="GO" id="GO:0003677">
    <property type="term" value="F:DNA binding"/>
    <property type="evidence" value="ECO:0007669"/>
    <property type="project" value="InterPro"/>
</dbReference>
<dbReference type="PROSITE" id="PS50943">
    <property type="entry name" value="HTH_CROC1"/>
    <property type="match status" value="1"/>
</dbReference>
<accession>A0A7X1CP90</accession>
<feature type="domain" description="HTH cro/C1-type" evidence="1">
    <location>
        <begin position="7"/>
        <end position="55"/>
    </location>
</feature>
<evidence type="ECO:0000313" key="2">
    <source>
        <dbReference type="EMBL" id="MBC1935711.1"/>
    </source>
</evidence>
<comment type="caution">
    <text evidence="2">The sequence shown here is derived from an EMBL/GenBank/DDBJ whole genome shotgun (WGS) entry which is preliminary data.</text>
</comment>
<sequence length="56" mass="6545">MNFGETIKKIRTDKNLTQAQLSEGILARNHLSQVENNNYFPAYDKFFSLIDRLNVQ</sequence>
<evidence type="ECO:0000313" key="3">
    <source>
        <dbReference type="Proteomes" id="UP000535908"/>
    </source>
</evidence>
<dbReference type="SUPFAM" id="SSF47413">
    <property type="entry name" value="lambda repressor-like DNA-binding domains"/>
    <property type="match status" value="1"/>
</dbReference>
<dbReference type="Pfam" id="PF01381">
    <property type="entry name" value="HTH_3"/>
    <property type="match status" value="1"/>
</dbReference>
<dbReference type="InterPro" id="IPR053163">
    <property type="entry name" value="HTH-type_regulator_Rgg"/>
</dbReference>
<dbReference type="RefSeq" id="WP_185409918.1">
    <property type="nucleotide sequence ID" value="NZ_JAARRE010000006.1"/>
</dbReference>
<reference evidence="2 3" key="1">
    <citation type="submission" date="2020-03" db="EMBL/GenBank/DDBJ databases">
        <title>Soil Listeria distribution.</title>
        <authorList>
            <person name="Liao J."/>
            <person name="Wiedmann M."/>
        </authorList>
    </citation>
    <scope>NUCLEOTIDE SEQUENCE [LARGE SCALE GENOMIC DNA]</scope>
    <source>
        <strain evidence="2 3">FSL L7-0741</strain>
    </source>
</reference>
<organism evidence="2 3">
    <name type="scientific">Listeria grandensis</name>
    <dbReference type="NCBI Taxonomy" id="1494963"/>
    <lineage>
        <taxon>Bacteria</taxon>
        <taxon>Bacillati</taxon>
        <taxon>Bacillota</taxon>
        <taxon>Bacilli</taxon>
        <taxon>Bacillales</taxon>
        <taxon>Listeriaceae</taxon>
        <taxon>Listeria</taxon>
    </lineage>
</organism>
<dbReference type="InterPro" id="IPR010982">
    <property type="entry name" value="Lambda_DNA-bd_dom_sf"/>
</dbReference>
<gene>
    <name evidence="2" type="ORF">HCA69_04990</name>
</gene>
<name>A0A7X1CP90_9LIST</name>
<dbReference type="AlphaFoldDB" id="A0A7X1CP90"/>
<dbReference type="Gene3D" id="1.25.40.10">
    <property type="entry name" value="Tetratricopeptide repeat domain"/>
    <property type="match status" value="1"/>
</dbReference>
<dbReference type="EMBL" id="JAARWN010000002">
    <property type="protein sequence ID" value="MBC1935711.1"/>
    <property type="molecule type" value="Genomic_DNA"/>
</dbReference>
<dbReference type="InterPro" id="IPR011990">
    <property type="entry name" value="TPR-like_helical_dom_sf"/>
</dbReference>
<dbReference type="Proteomes" id="UP000535908">
    <property type="component" value="Unassembled WGS sequence"/>
</dbReference>
<dbReference type="InterPro" id="IPR001387">
    <property type="entry name" value="Cro/C1-type_HTH"/>
</dbReference>
<dbReference type="CDD" id="cd00093">
    <property type="entry name" value="HTH_XRE"/>
    <property type="match status" value="1"/>
</dbReference>
<evidence type="ECO:0000259" key="1">
    <source>
        <dbReference type="PROSITE" id="PS50943"/>
    </source>
</evidence>